<reference evidence="7 8" key="1">
    <citation type="submission" date="2019-03" db="EMBL/GenBank/DDBJ databases">
        <authorList>
            <person name="Gaulin E."/>
            <person name="Dumas B."/>
        </authorList>
    </citation>
    <scope>NUCLEOTIDE SEQUENCE [LARGE SCALE GENOMIC DNA]</scope>
    <source>
        <strain evidence="7">CBS 568.67</strain>
    </source>
</reference>
<dbReference type="Pfam" id="PF03184">
    <property type="entry name" value="DDE_1"/>
    <property type="match status" value="1"/>
</dbReference>
<dbReference type="InterPro" id="IPR009057">
    <property type="entry name" value="Homeodomain-like_sf"/>
</dbReference>
<reference evidence="4" key="2">
    <citation type="submission" date="2019-06" db="EMBL/GenBank/DDBJ databases">
        <title>Genomics analysis of Aphanomyces spp. identifies a new class of oomycete effector associated with host adaptation.</title>
        <authorList>
            <person name="Gaulin E."/>
        </authorList>
    </citation>
    <scope>NUCLEOTIDE SEQUENCE</scope>
    <source>
        <strain evidence="4">CBS 578.67</strain>
    </source>
</reference>
<evidence type="ECO:0000259" key="3">
    <source>
        <dbReference type="PROSITE" id="PS51253"/>
    </source>
</evidence>
<proteinExistence type="predicted"/>
<dbReference type="Pfam" id="PF03221">
    <property type="entry name" value="HTH_Tnp_Tc5"/>
    <property type="match status" value="1"/>
</dbReference>
<dbReference type="PROSITE" id="PS51253">
    <property type="entry name" value="HTH_CENPB"/>
    <property type="match status" value="1"/>
</dbReference>
<evidence type="ECO:0000313" key="7">
    <source>
        <dbReference type="EMBL" id="VFT92459.1"/>
    </source>
</evidence>
<dbReference type="EMBL" id="CAADRA010001558">
    <property type="protein sequence ID" value="VFT82253.1"/>
    <property type="molecule type" value="Genomic_DNA"/>
</dbReference>
<dbReference type="EMBL" id="VJMH01001557">
    <property type="protein sequence ID" value="KAF0711609.1"/>
    <property type="molecule type" value="Genomic_DNA"/>
</dbReference>
<dbReference type="EMBL" id="VJMH01005707">
    <property type="protein sequence ID" value="KAF0693368.1"/>
    <property type="molecule type" value="Genomic_DNA"/>
</dbReference>
<dbReference type="Gene3D" id="1.10.10.60">
    <property type="entry name" value="Homeodomain-like"/>
    <property type="match status" value="1"/>
</dbReference>
<dbReference type="Proteomes" id="UP000332933">
    <property type="component" value="Unassembled WGS sequence"/>
</dbReference>
<sequence>MSALESSNVQRRPSTGRPVFRYRAKNPPNQHKNTVVDYRERKAAIDHYDAHGMQATLDAMYSRLSPTSRETMRKKIYSWINKRELINTMASKHTTASVKCRRHLGTGTTLTVEAEENLAKWVHSMRNDGVPVTYHMLRVMALDAAQDQGLSTTEFRAGWHWVHGFKRRHGLSLRARTRVGQQTPQDGEDVMAAFAERIRNIMKTESIDVVYNADQTAVNYEYLPTKTLNKKGEGTVWVRCGGKTKDRMTAMLLGDSSGKKHPLFLVLRTTKSKVKSVVQENLQLRQGFGKRLWQSVQTLQDSSGCRLYGNPTAWWNSDLSMEFLQYHFSQRTDRDTKKVLLIWDDFSAHFTDDVLAYAKELNVMLERVPPSYTWICQPADVAWNRPLKARLRQNWLDMIQLQLQESKQRGGTFKLVPPTRDMIVQWISNVWASLEKDTIVNGFKKCGLLDGVPAAEDVAGGVVEDDLLSSLLQTCAIEETIDPQMDFSLTEVDAE</sequence>
<dbReference type="EMBL" id="CAADRA010005728">
    <property type="protein sequence ID" value="VFT92459.1"/>
    <property type="molecule type" value="Genomic_DNA"/>
</dbReference>
<name>A0A485L3L4_9STRA</name>
<feature type="region of interest" description="Disordered" evidence="2">
    <location>
        <begin position="1"/>
        <end position="32"/>
    </location>
</feature>
<dbReference type="PANTHER" id="PTHR19303">
    <property type="entry name" value="TRANSPOSON"/>
    <property type="match status" value="1"/>
</dbReference>
<evidence type="ECO:0000313" key="6">
    <source>
        <dbReference type="EMBL" id="VFT82253.1"/>
    </source>
</evidence>
<keyword evidence="8" id="KW-1185">Reference proteome</keyword>
<dbReference type="InterPro" id="IPR006600">
    <property type="entry name" value="HTH_CenpB_DNA-bd_dom"/>
</dbReference>
<evidence type="ECO:0000256" key="1">
    <source>
        <dbReference type="ARBA" id="ARBA00023125"/>
    </source>
</evidence>
<dbReference type="InterPro" id="IPR050863">
    <property type="entry name" value="CenT-Element_Derived"/>
</dbReference>
<dbReference type="OrthoDB" id="73783at2759"/>
<feature type="compositionally biased region" description="Polar residues" evidence="2">
    <location>
        <begin position="1"/>
        <end position="13"/>
    </location>
</feature>
<evidence type="ECO:0000256" key="2">
    <source>
        <dbReference type="SAM" id="MobiDB-lite"/>
    </source>
</evidence>
<gene>
    <name evidence="7" type="primary">Aste57867_15665</name>
    <name evidence="6" type="synonym">Aste57867_5179</name>
    <name evidence="5" type="ORF">As57867_005166</name>
    <name evidence="4" type="ORF">As57867_015609</name>
    <name evidence="7" type="ORF">ASTE57867_15665</name>
    <name evidence="6" type="ORF">ASTE57867_5179</name>
</gene>
<dbReference type="SMART" id="SM00674">
    <property type="entry name" value="CENPB"/>
    <property type="match status" value="1"/>
</dbReference>
<dbReference type="GO" id="GO:0005634">
    <property type="term" value="C:nucleus"/>
    <property type="evidence" value="ECO:0007669"/>
    <property type="project" value="TreeGrafter"/>
</dbReference>
<dbReference type="SUPFAM" id="SSF46689">
    <property type="entry name" value="Homeodomain-like"/>
    <property type="match status" value="1"/>
</dbReference>
<accession>A0A485L3L4</accession>
<evidence type="ECO:0000313" key="8">
    <source>
        <dbReference type="Proteomes" id="UP000332933"/>
    </source>
</evidence>
<dbReference type="AlphaFoldDB" id="A0A485L3L4"/>
<feature type="domain" description="HTH CENPB-type" evidence="3">
    <location>
        <begin position="102"/>
        <end position="175"/>
    </location>
</feature>
<keyword evidence="1" id="KW-0238">DNA-binding</keyword>
<dbReference type="PANTHER" id="PTHR19303:SF57">
    <property type="entry name" value="HTH CENPB-TYPE DOMAIN-CONTAINING PROTEIN"/>
    <property type="match status" value="1"/>
</dbReference>
<organism evidence="7 8">
    <name type="scientific">Aphanomyces stellatus</name>
    <dbReference type="NCBI Taxonomy" id="120398"/>
    <lineage>
        <taxon>Eukaryota</taxon>
        <taxon>Sar</taxon>
        <taxon>Stramenopiles</taxon>
        <taxon>Oomycota</taxon>
        <taxon>Saprolegniomycetes</taxon>
        <taxon>Saprolegniales</taxon>
        <taxon>Verrucalvaceae</taxon>
        <taxon>Aphanomyces</taxon>
    </lineage>
</organism>
<evidence type="ECO:0000313" key="5">
    <source>
        <dbReference type="EMBL" id="KAF0711609.1"/>
    </source>
</evidence>
<dbReference type="GO" id="GO:0003677">
    <property type="term" value="F:DNA binding"/>
    <property type="evidence" value="ECO:0007669"/>
    <property type="project" value="UniProtKB-KW"/>
</dbReference>
<dbReference type="InterPro" id="IPR004875">
    <property type="entry name" value="DDE_SF_endonuclease_dom"/>
</dbReference>
<evidence type="ECO:0000313" key="4">
    <source>
        <dbReference type="EMBL" id="KAF0693368.1"/>
    </source>
</evidence>
<protein>
    <submittedName>
        <fullName evidence="7">Aste57867_15665 protein</fullName>
    </submittedName>
    <submittedName>
        <fullName evidence="6">Aste57867_5179 protein</fullName>
    </submittedName>
</protein>